<keyword evidence="5" id="KW-0107">Calcium channel</keyword>
<accession>A0A7S2EPN4</accession>
<comment type="subcellular location">
    <subcellularLocation>
        <location evidence="1">Endoplasmic reticulum membrane</location>
        <topology evidence="1">Multi-pass membrane protein</topology>
    </subcellularLocation>
</comment>
<dbReference type="PANTHER" id="PTHR20917">
    <property type="entry name" value="PNAS-RELATED"/>
    <property type="match status" value="1"/>
</dbReference>
<comment type="similarity">
    <text evidence="2">Belongs to the TMCO1 family.</text>
</comment>
<keyword evidence="11" id="KW-0406">Ion transport</keyword>
<keyword evidence="4" id="KW-0109">Calcium transport</keyword>
<dbReference type="EMBL" id="HBGO01026477">
    <property type="protein sequence ID" value="CAD9349834.1"/>
    <property type="molecule type" value="Transcribed_RNA"/>
</dbReference>
<evidence type="ECO:0000256" key="13">
    <source>
        <dbReference type="ARBA" id="ARBA00023303"/>
    </source>
</evidence>
<dbReference type="InterPro" id="IPR002809">
    <property type="entry name" value="EMC3/TMCO1"/>
</dbReference>
<dbReference type="GO" id="GO:0005789">
    <property type="term" value="C:endoplasmic reticulum membrane"/>
    <property type="evidence" value="ECO:0007669"/>
    <property type="project" value="UniProtKB-SubCell"/>
</dbReference>
<evidence type="ECO:0000256" key="1">
    <source>
        <dbReference type="ARBA" id="ARBA00004477"/>
    </source>
</evidence>
<evidence type="ECO:0000256" key="11">
    <source>
        <dbReference type="ARBA" id="ARBA00023065"/>
    </source>
</evidence>
<feature type="region of interest" description="Disordered" evidence="14">
    <location>
        <begin position="52"/>
        <end position="83"/>
    </location>
</feature>
<evidence type="ECO:0000313" key="15">
    <source>
        <dbReference type="EMBL" id="CAD9349834.1"/>
    </source>
</evidence>
<dbReference type="PANTHER" id="PTHR20917:SF0">
    <property type="entry name" value="CALCIUM LOAD-ACTIVATED CALCIUM CHANNEL"/>
    <property type="match status" value="1"/>
</dbReference>
<keyword evidence="8" id="KW-0106">Calcium</keyword>
<dbReference type="AlphaFoldDB" id="A0A7S2EPN4"/>
<name>A0A7S2EPN4_TRICV</name>
<evidence type="ECO:0000256" key="5">
    <source>
        <dbReference type="ARBA" id="ARBA00022673"/>
    </source>
</evidence>
<keyword evidence="10" id="KW-0175">Coiled coil</keyword>
<evidence type="ECO:0000256" key="3">
    <source>
        <dbReference type="ARBA" id="ARBA00022448"/>
    </source>
</evidence>
<evidence type="ECO:0000256" key="12">
    <source>
        <dbReference type="ARBA" id="ARBA00023136"/>
    </source>
</evidence>
<keyword evidence="7" id="KW-0256">Endoplasmic reticulum</keyword>
<organism evidence="15">
    <name type="scientific">Trieres chinensis</name>
    <name type="common">Marine centric diatom</name>
    <name type="synonym">Odontella sinensis</name>
    <dbReference type="NCBI Taxonomy" id="1514140"/>
    <lineage>
        <taxon>Eukaryota</taxon>
        <taxon>Sar</taxon>
        <taxon>Stramenopiles</taxon>
        <taxon>Ochrophyta</taxon>
        <taxon>Bacillariophyta</taxon>
        <taxon>Mediophyceae</taxon>
        <taxon>Biddulphiophycidae</taxon>
        <taxon>Eupodiscales</taxon>
        <taxon>Parodontellaceae</taxon>
        <taxon>Trieres</taxon>
    </lineage>
</organism>
<evidence type="ECO:0000256" key="14">
    <source>
        <dbReference type="SAM" id="MobiDB-lite"/>
    </source>
</evidence>
<keyword evidence="9" id="KW-1133">Transmembrane helix</keyword>
<dbReference type="GO" id="GO:0032469">
    <property type="term" value="P:endoplasmic reticulum calcium ion homeostasis"/>
    <property type="evidence" value="ECO:0007669"/>
    <property type="project" value="InterPro"/>
</dbReference>
<sequence length="236" mass="25556">MTGSEILKIAGTVAVVQAGCDILARRFVFSQEPYQRALSAFERARTKRDKIVKATEESAAGGGGKPRKGVSSSQEKNAKKIQRAEDDCAEAAAEVARRHTQPTFFSSLAFIILYRILSAEHAGRVIAVMPFQPWGLVRRLSMRGITIDEVALSLPKSATAEAAAKVSHHSQACAFLFVYVLCTLSVKFMVNKLLGTHPPQGADGGVGTILDAPKSQRMLKSLGVDTDELKEARKAW</sequence>
<reference evidence="15" key="1">
    <citation type="submission" date="2021-01" db="EMBL/GenBank/DDBJ databases">
        <authorList>
            <person name="Corre E."/>
            <person name="Pelletier E."/>
            <person name="Niang G."/>
            <person name="Scheremetjew M."/>
            <person name="Finn R."/>
            <person name="Kale V."/>
            <person name="Holt S."/>
            <person name="Cochrane G."/>
            <person name="Meng A."/>
            <person name="Brown T."/>
            <person name="Cohen L."/>
        </authorList>
    </citation>
    <scope>NUCLEOTIDE SEQUENCE</scope>
    <source>
        <strain evidence="15">Grunow 1884</strain>
    </source>
</reference>
<dbReference type="GO" id="GO:0005262">
    <property type="term" value="F:calcium channel activity"/>
    <property type="evidence" value="ECO:0007669"/>
    <property type="project" value="UniProtKB-KW"/>
</dbReference>
<proteinExistence type="inferred from homology"/>
<evidence type="ECO:0000256" key="8">
    <source>
        <dbReference type="ARBA" id="ARBA00022837"/>
    </source>
</evidence>
<dbReference type="InterPro" id="IPR008559">
    <property type="entry name" value="TMCO1"/>
</dbReference>
<evidence type="ECO:0000256" key="6">
    <source>
        <dbReference type="ARBA" id="ARBA00022692"/>
    </source>
</evidence>
<keyword evidence="13" id="KW-0407">Ion channel</keyword>
<evidence type="ECO:0000256" key="7">
    <source>
        <dbReference type="ARBA" id="ARBA00022824"/>
    </source>
</evidence>
<evidence type="ECO:0000256" key="10">
    <source>
        <dbReference type="ARBA" id="ARBA00023054"/>
    </source>
</evidence>
<keyword evidence="12" id="KW-0472">Membrane</keyword>
<dbReference type="Pfam" id="PF01956">
    <property type="entry name" value="EMC3_TMCO1"/>
    <property type="match status" value="1"/>
</dbReference>
<evidence type="ECO:0000256" key="4">
    <source>
        <dbReference type="ARBA" id="ARBA00022568"/>
    </source>
</evidence>
<gene>
    <name evidence="15" type="ORF">OSIN01602_LOCUS15184</name>
</gene>
<keyword evidence="6" id="KW-0812">Transmembrane</keyword>
<evidence type="ECO:0000256" key="9">
    <source>
        <dbReference type="ARBA" id="ARBA00022989"/>
    </source>
</evidence>
<evidence type="ECO:0000256" key="2">
    <source>
        <dbReference type="ARBA" id="ARBA00006537"/>
    </source>
</evidence>
<protein>
    <submittedName>
        <fullName evidence="15">Uncharacterized protein</fullName>
    </submittedName>
</protein>
<keyword evidence="3" id="KW-0813">Transport</keyword>